<gene>
    <name evidence="3" type="ORF">METZ01_LOCUS128943</name>
</gene>
<accession>A0A381YGB2</accession>
<feature type="transmembrane region" description="Helical" evidence="1">
    <location>
        <begin position="369"/>
        <end position="387"/>
    </location>
</feature>
<feature type="transmembrane region" description="Helical" evidence="1">
    <location>
        <begin position="87"/>
        <end position="106"/>
    </location>
</feature>
<dbReference type="AlphaFoldDB" id="A0A381YGB2"/>
<dbReference type="PROSITE" id="PS50850">
    <property type="entry name" value="MFS"/>
    <property type="match status" value="1"/>
</dbReference>
<dbReference type="EMBL" id="UINC01018175">
    <property type="protein sequence ID" value="SVA76089.1"/>
    <property type="molecule type" value="Genomic_DNA"/>
</dbReference>
<feature type="transmembrane region" description="Helical" evidence="1">
    <location>
        <begin position="56"/>
        <end position="75"/>
    </location>
</feature>
<evidence type="ECO:0000313" key="3">
    <source>
        <dbReference type="EMBL" id="SVA76089.1"/>
    </source>
</evidence>
<dbReference type="CDD" id="cd17355">
    <property type="entry name" value="MFS_YcxA_like"/>
    <property type="match status" value="1"/>
</dbReference>
<sequence length="440" mass="47443">MSIRSLFPPFHRGGVHYAWIIVALAFGIQTASSSMRLAFGTFVDPLAETYGWSNGSIGLAYAIQFAASAAFSPVAGWMGDVYGTRRILLLGVVLFSAGIMLTGTMNSLWEFYLYYGVIVGAALAVFMVLLVSAVSYWFKTQQGLAVGLLMASFGVGPVLAAPLIVFAINRFGWGTAMAVAGLGSGLMMLGLIARFYGKPSDKRDRPYGALPSDPVEVPHDRAKLNAESKAFFNRARGTFNFWNLVNIHFLGCVGHSIIIVFGASIAIHRGIDPVAAAGVVSTFFGLSIASRFWSAFLADYFSPRGIMVASFFLQGVTVFLLLEATVVWHFYLFAVLFGIGYGGEGTIFPMLNNRYYKRAPFGTPYGWQMFGASLGMGLGGWIGGYLFDITGAYTLTILVSAATSLAGMVSILFLPDPRRELISDWSKGVATASEALPHIH</sequence>
<dbReference type="InterPro" id="IPR020846">
    <property type="entry name" value="MFS_dom"/>
</dbReference>
<dbReference type="PANTHER" id="PTHR11360">
    <property type="entry name" value="MONOCARBOXYLATE TRANSPORTER"/>
    <property type="match status" value="1"/>
</dbReference>
<dbReference type="Gene3D" id="1.20.1250.20">
    <property type="entry name" value="MFS general substrate transporter like domains"/>
    <property type="match status" value="2"/>
</dbReference>
<proteinExistence type="predicted"/>
<protein>
    <recommendedName>
        <fullName evidence="2">Major facilitator superfamily (MFS) profile domain-containing protein</fullName>
    </recommendedName>
</protein>
<feature type="domain" description="Major facilitator superfamily (MFS) profile" evidence="2">
    <location>
        <begin position="20"/>
        <end position="419"/>
    </location>
</feature>
<dbReference type="SUPFAM" id="SSF103473">
    <property type="entry name" value="MFS general substrate transporter"/>
    <property type="match status" value="1"/>
</dbReference>
<name>A0A381YGB2_9ZZZZ</name>
<feature type="transmembrane region" description="Helical" evidence="1">
    <location>
        <begin position="174"/>
        <end position="196"/>
    </location>
</feature>
<feature type="transmembrane region" description="Helical" evidence="1">
    <location>
        <begin position="244"/>
        <end position="267"/>
    </location>
</feature>
<feature type="transmembrane region" description="Helical" evidence="1">
    <location>
        <begin position="273"/>
        <end position="293"/>
    </location>
</feature>
<feature type="transmembrane region" description="Helical" evidence="1">
    <location>
        <begin position="328"/>
        <end position="348"/>
    </location>
</feature>
<evidence type="ECO:0000256" key="1">
    <source>
        <dbReference type="SAM" id="Phobius"/>
    </source>
</evidence>
<dbReference type="Pfam" id="PF07690">
    <property type="entry name" value="MFS_1"/>
    <property type="match status" value="1"/>
</dbReference>
<reference evidence="3" key="1">
    <citation type="submission" date="2018-05" db="EMBL/GenBank/DDBJ databases">
        <authorList>
            <person name="Lanie J.A."/>
            <person name="Ng W.-L."/>
            <person name="Kazmierczak K.M."/>
            <person name="Andrzejewski T.M."/>
            <person name="Davidsen T.M."/>
            <person name="Wayne K.J."/>
            <person name="Tettelin H."/>
            <person name="Glass J.I."/>
            <person name="Rusch D."/>
            <person name="Podicherti R."/>
            <person name="Tsui H.-C.T."/>
            <person name="Winkler M.E."/>
        </authorList>
    </citation>
    <scope>NUCLEOTIDE SEQUENCE</scope>
</reference>
<feature type="transmembrane region" description="Helical" evidence="1">
    <location>
        <begin position="112"/>
        <end position="138"/>
    </location>
</feature>
<keyword evidence="1" id="KW-0812">Transmembrane</keyword>
<feature type="transmembrane region" description="Helical" evidence="1">
    <location>
        <begin position="145"/>
        <end position="168"/>
    </location>
</feature>
<dbReference type="InterPro" id="IPR050327">
    <property type="entry name" value="Proton-linked_MCT"/>
</dbReference>
<organism evidence="3">
    <name type="scientific">marine metagenome</name>
    <dbReference type="NCBI Taxonomy" id="408172"/>
    <lineage>
        <taxon>unclassified sequences</taxon>
        <taxon>metagenomes</taxon>
        <taxon>ecological metagenomes</taxon>
    </lineage>
</organism>
<keyword evidence="1" id="KW-1133">Transmembrane helix</keyword>
<dbReference type="InterPro" id="IPR036259">
    <property type="entry name" value="MFS_trans_sf"/>
</dbReference>
<feature type="transmembrane region" description="Helical" evidence="1">
    <location>
        <begin position="393"/>
        <end position="414"/>
    </location>
</feature>
<evidence type="ECO:0000259" key="2">
    <source>
        <dbReference type="PROSITE" id="PS50850"/>
    </source>
</evidence>
<dbReference type="InterPro" id="IPR011701">
    <property type="entry name" value="MFS"/>
</dbReference>
<dbReference type="GO" id="GO:0022857">
    <property type="term" value="F:transmembrane transporter activity"/>
    <property type="evidence" value="ECO:0007669"/>
    <property type="project" value="InterPro"/>
</dbReference>
<dbReference type="PANTHER" id="PTHR11360:SF284">
    <property type="entry name" value="EG:103B4.3 PROTEIN-RELATED"/>
    <property type="match status" value="1"/>
</dbReference>
<feature type="transmembrane region" description="Helical" evidence="1">
    <location>
        <begin position="305"/>
        <end position="322"/>
    </location>
</feature>
<keyword evidence="1" id="KW-0472">Membrane</keyword>